<dbReference type="InterPro" id="IPR036866">
    <property type="entry name" value="RibonucZ/Hydroxyglut_hydro"/>
</dbReference>
<evidence type="ECO:0000259" key="1">
    <source>
        <dbReference type="SMART" id="SM00849"/>
    </source>
</evidence>
<evidence type="ECO:0000313" key="2">
    <source>
        <dbReference type="EMBL" id="OGD98501.1"/>
    </source>
</evidence>
<dbReference type="Gene3D" id="3.60.15.10">
    <property type="entry name" value="Ribonuclease Z/Hydroxyacylglutathione hydrolase-like"/>
    <property type="match status" value="1"/>
</dbReference>
<dbReference type="AlphaFoldDB" id="A0A1F5H333"/>
<dbReference type="SUPFAM" id="SSF56281">
    <property type="entry name" value="Metallo-hydrolase/oxidoreductase"/>
    <property type="match status" value="1"/>
</dbReference>
<comment type="caution">
    <text evidence="2">The sequence shown here is derived from an EMBL/GenBank/DDBJ whole genome shotgun (WGS) entry which is preliminary data.</text>
</comment>
<organism evidence="2 3">
    <name type="scientific">Candidatus Curtissbacteria bacterium RIFCSPLOWO2_01_FULL_38_11b</name>
    <dbReference type="NCBI Taxonomy" id="1797725"/>
    <lineage>
        <taxon>Bacteria</taxon>
        <taxon>Candidatus Curtissiibacteriota</taxon>
    </lineage>
</organism>
<feature type="domain" description="Metallo-beta-lactamase" evidence="1">
    <location>
        <begin position="18"/>
        <end position="195"/>
    </location>
</feature>
<dbReference type="GO" id="GO:0042781">
    <property type="term" value="F:3'-tRNA processing endoribonuclease activity"/>
    <property type="evidence" value="ECO:0007669"/>
    <property type="project" value="TreeGrafter"/>
</dbReference>
<reference evidence="2 3" key="1">
    <citation type="journal article" date="2016" name="Nat. Commun.">
        <title>Thousands of microbial genomes shed light on interconnected biogeochemical processes in an aquifer system.</title>
        <authorList>
            <person name="Anantharaman K."/>
            <person name="Brown C.T."/>
            <person name="Hug L.A."/>
            <person name="Sharon I."/>
            <person name="Castelle C.J."/>
            <person name="Probst A.J."/>
            <person name="Thomas B.C."/>
            <person name="Singh A."/>
            <person name="Wilkins M.J."/>
            <person name="Karaoz U."/>
            <person name="Brodie E.L."/>
            <person name="Williams K.H."/>
            <person name="Hubbard S.S."/>
            <person name="Banfield J.F."/>
        </authorList>
    </citation>
    <scope>NUCLEOTIDE SEQUENCE [LARGE SCALE GENOMIC DNA]</scope>
</reference>
<dbReference type="InterPro" id="IPR001279">
    <property type="entry name" value="Metallo-B-lactamas"/>
</dbReference>
<dbReference type="Proteomes" id="UP000176740">
    <property type="component" value="Unassembled WGS sequence"/>
</dbReference>
<accession>A0A1F5H333</accession>
<dbReference type="Pfam" id="PF12706">
    <property type="entry name" value="Lactamase_B_2"/>
    <property type="match status" value="1"/>
</dbReference>
<dbReference type="STRING" id="1797725.A3A49_00155"/>
<sequence>MKITFLGTNGWYSSPTGDTPCIVIDSKDQYVILDAGNGIYKLDRFINDHKPVSLFISHFHLDHVSGLHTLAKFNLKQGIDVYIGEGRAKDFETIVNPPFTVGYKPKPENIIILKTEIRLHELSQKVKNIPYKVVAIKQHHAYVDHGYRIELEGKTIAYTGDCGFTDQARTLAKGVDLLICECSNKKTDEPDLWGHFDPKQAGNLARESGVKQLILTHFGAHLYKTLDERKWAEEESKKIFPNSTAATDGMEFTL</sequence>
<gene>
    <name evidence="2" type="ORF">A3A49_00155</name>
</gene>
<name>A0A1F5H333_9BACT</name>
<proteinExistence type="predicted"/>
<dbReference type="PANTHER" id="PTHR46018:SF4">
    <property type="entry name" value="METALLO-HYDROLASE YHFI-RELATED"/>
    <property type="match status" value="1"/>
</dbReference>
<dbReference type="EMBL" id="MFBO01000009">
    <property type="protein sequence ID" value="OGD98501.1"/>
    <property type="molecule type" value="Genomic_DNA"/>
</dbReference>
<dbReference type="CDD" id="cd16272">
    <property type="entry name" value="RNaseZ_MBL-fold"/>
    <property type="match status" value="1"/>
</dbReference>
<dbReference type="PANTHER" id="PTHR46018">
    <property type="entry name" value="ZINC PHOSPHODIESTERASE ELAC PROTEIN 1"/>
    <property type="match status" value="1"/>
</dbReference>
<dbReference type="SMART" id="SM00849">
    <property type="entry name" value="Lactamase_B"/>
    <property type="match status" value="1"/>
</dbReference>
<evidence type="ECO:0000313" key="3">
    <source>
        <dbReference type="Proteomes" id="UP000176740"/>
    </source>
</evidence>
<protein>
    <recommendedName>
        <fullName evidence="1">Metallo-beta-lactamase domain-containing protein</fullName>
    </recommendedName>
</protein>